<evidence type="ECO:0000256" key="3">
    <source>
        <dbReference type="ARBA" id="ARBA00023052"/>
    </source>
</evidence>
<dbReference type="PANTHER" id="PTHR47514:SF1">
    <property type="entry name" value="TRANSKETOLASE N-TERMINAL SECTION-RELATED"/>
    <property type="match status" value="1"/>
</dbReference>
<dbReference type="AlphaFoldDB" id="A0A0B1ZM27"/>
<organism evidence="5 6">
    <name type="scientific">Novosphingobium malaysiense</name>
    <dbReference type="NCBI Taxonomy" id="1348853"/>
    <lineage>
        <taxon>Bacteria</taxon>
        <taxon>Pseudomonadati</taxon>
        <taxon>Pseudomonadota</taxon>
        <taxon>Alphaproteobacteria</taxon>
        <taxon>Sphingomonadales</taxon>
        <taxon>Sphingomonadaceae</taxon>
        <taxon>Novosphingobium</taxon>
    </lineage>
</organism>
<dbReference type="Gene3D" id="3.40.50.970">
    <property type="match status" value="1"/>
</dbReference>
<gene>
    <name evidence="5" type="ORF">LK12_17175</name>
</gene>
<feature type="domain" description="Transketolase N-terminal" evidence="4">
    <location>
        <begin position="31"/>
        <end position="266"/>
    </location>
</feature>
<dbReference type="InterPro" id="IPR005474">
    <property type="entry name" value="Transketolase_N"/>
</dbReference>
<comment type="similarity">
    <text evidence="2">Belongs to the transketolase family.</text>
</comment>
<dbReference type="OrthoDB" id="8732661at2"/>
<comment type="caution">
    <text evidence="5">The sequence shown here is derived from an EMBL/GenBank/DDBJ whole genome shotgun (WGS) entry which is preliminary data.</text>
</comment>
<evidence type="ECO:0000313" key="5">
    <source>
        <dbReference type="EMBL" id="KHK90340.1"/>
    </source>
</evidence>
<reference evidence="5 6" key="1">
    <citation type="submission" date="2014-10" db="EMBL/GenBank/DDBJ databases">
        <title>Genome sequence of Novosphingobium malaysiense MUSC 273(T).</title>
        <authorList>
            <person name="Lee L.-H."/>
        </authorList>
    </citation>
    <scope>NUCLEOTIDE SEQUENCE [LARGE SCALE GENOMIC DNA]</scope>
    <source>
        <strain evidence="5 6">MUSC 273</strain>
    </source>
</reference>
<comment type="cofactor">
    <cofactor evidence="1">
        <name>thiamine diphosphate</name>
        <dbReference type="ChEBI" id="CHEBI:58937"/>
    </cofactor>
</comment>
<dbReference type="PANTHER" id="PTHR47514">
    <property type="entry name" value="TRANSKETOLASE N-TERMINAL SECTION-RELATED"/>
    <property type="match status" value="1"/>
</dbReference>
<evidence type="ECO:0000259" key="4">
    <source>
        <dbReference type="Pfam" id="PF00456"/>
    </source>
</evidence>
<dbReference type="SUPFAM" id="SSF52518">
    <property type="entry name" value="Thiamin diphosphate-binding fold (THDP-binding)"/>
    <property type="match status" value="1"/>
</dbReference>
<keyword evidence="3" id="KW-0786">Thiamine pyrophosphate</keyword>
<proteinExistence type="inferred from homology"/>
<dbReference type="Proteomes" id="UP000031057">
    <property type="component" value="Unassembled WGS sequence"/>
</dbReference>
<evidence type="ECO:0000256" key="2">
    <source>
        <dbReference type="ARBA" id="ARBA00007131"/>
    </source>
</evidence>
<protein>
    <recommendedName>
        <fullName evidence="4">Transketolase N-terminal domain-containing protein</fullName>
    </recommendedName>
</protein>
<sequence>MADREQVRHLEGMAVEMRRNLLRLALSFDGPVHLGGDMSMTELLIALYHYGMNVDPADIRAAERDRFILSKGHGAVGMYIAMALRGFYEFDDILATYGQFGSAYGMHPCRTQLPALESSTGSLGHGLPIAVGLAFAARQRKQTHRVFTLIGDGESCEGSIWEAANTAGSYGLGNLVGVVDFNKQLMTNLNGNTMNLEPFADKWRAFRWNTIEVDGHDMAAICDVLDNLPPADGNRPTMIVAHTIKGKGVSFMERSIAWHANNLNQEFFDIAMAEIDAAAAKLEGAVA</sequence>
<evidence type="ECO:0000313" key="6">
    <source>
        <dbReference type="Proteomes" id="UP000031057"/>
    </source>
</evidence>
<dbReference type="RefSeq" id="WP_039286569.1">
    <property type="nucleotide sequence ID" value="NZ_JTDI01000005.1"/>
</dbReference>
<accession>A0A0B1ZM27</accession>
<evidence type="ECO:0000256" key="1">
    <source>
        <dbReference type="ARBA" id="ARBA00001964"/>
    </source>
</evidence>
<dbReference type="CDD" id="cd02012">
    <property type="entry name" value="TPP_TK"/>
    <property type="match status" value="1"/>
</dbReference>
<dbReference type="Pfam" id="PF00456">
    <property type="entry name" value="Transketolase_N"/>
    <property type="match status" value="1"/>
</dbReference>
<dbReference type="InterPro" id="IPR029061">
    <property type="entry name" value="THDP-binding"/>
</dbReference>
<name>A0A0B1ZM27_9SPHN</name>
<dbReference type="STRING" id="1348853.LK12_17175"/>
<keyword evidence="6" id="KW-1185">Reference proteome</keyword>
<dbReference type="EMBL" id="JTDI01000005">
    <property type="protein sequence ID" value="KHK90340.1"/>
    <property type="molecule type" value="Genomic_DNA"/>
</dbReference>